<evidence type="ECO:0000313" key="2">
    <source>
        <dbReference type="Proteomes" id="UP000518300"/>
    </source>
</evidence>
<accession>A0A848L5A6</accession>
<reference evidence="1 2" key="1">
    <citation type="submission" date="2020-04" db="EMBL/GenBank/DDBJ databases">
        <title>Draft genome of Pyxidicoccus fallax type strain.</title>
        <authorList>
            <person name="Whitworth D.E."/>
        </authorList>
    </citation>
    <scope>NUCLEOTIDE SEQUENCE [LARGE SCALE GENOMIC DNA]</scope>
    <source>
        <strain evidence="1 2">DSM 14698</strain>
    </source>
</reference>
<dbReference type="AlphaFoldDB" id="A0A848L5A6"/>
<keyword evidence="2" id="KW-1185">Reference proteome</keyword>
<dbReference type="Proteomes" id="UP000518300">
    <property type="component" value="Unassembled WGS sequence"/>
</dbReference>
<proteinExistence type="predicted"/>
<evidence type="ECO:0000313" key="1">
    <source>
        <dbReference type="EMBL" id="NMO14140.1"/>
    </source>
</evidence>
<sequence length="71" mass="7796">MDDWVLSLNDGSRIHLHQQANGIFIAHRDVTDPKRGLLPALWHWVTESKSGKVAAVLGTVALIAGLANREK</sequence>
<dbReference type="EMBL" id="JABBJJ010000013">
    <property type="protein sequence ID" value="NMO14140.1"/>
    <property type="molecule type" value="Genomic_DNA"/>
</dbReference>
<organism evidence="1 2">
    <name type="scientific">Pyxidicoccus fallax</name>
    <dbReference type="NCBI Taxonomy" id="394095"/>
    <lineage>
        <taxon>Bacteria</taxon>
        <taxon>Pseudomonadati</taxon>
        <taxon>Myxococcota</taxon>
        <taxon>Myxococcia</taxon>
        <taxon>Myxococcales</taxon>
        <taxon>Cystobacterineae</taxon>
        <taxon>Myxococcaceae</taxon>
        <taxon>Pyxidicoccus</taxon>
    </lineage>
</organism>
<gene>
    <name evidence="1" type="ORF">HG543_04600</name>
</gene>
<dbReference type="RefSeq" id="WP_169343418.1">
    <property type="nucleotide sequence ID" value="NZ_JABBJJ010000013.1"/>
</dbReference>
<name>A0A848L5A6_9BACT</name>
<comment type="caution">
    <text evidence="1">The sequence shown here is derived from an EMBL/GenBank/DDBJ whole genome shotgun (WGS) entry which is preliminary data.</text>
</comment>
<protein>
    <submittedName>
        <fullName evidence="1">Uncharacterized protein</fullName>
    </submittedName>
</protein>